<evidence type="ECO:0000313" key="11">
    <source>
        <dbReference type="Proteomes" id="UP000321514"/>
    </source>
</evidence>
<evidence type="ECO:0000256" key="4">
    <source>
        <dbReference type="PROSITE-ProRule" id="PRU00473"/>
    </source>
</evidence>
<dbReference type="CDD" id="cd07185">
    <property type="entry name" value="OmpA_C-like"/>
    <property type="match status" value="1"/>
</dbReference>
<dbReference type="RefSeq" id="WP_083560568.1">
    <property type="nucleotide sequence ID" value="NZ_BJXR01000057.1"/>
</dbReference>
<dbReference type="Proteomes" id="UP000321514">
    <property type="component" value="Unassembled WGS sequence"/>
</dbReference>
<dbReference type="GO" id="GO:0009279">
    <property type="term" value="C:cell outer membrane"/>
    <property type="evidence" value="ECO:0007669"/>
    <property type="project" value="UniProtKB-SubCell"/>
</dbReference>
<dbReference type="Gene3D" id="4.10.1080.10">
    <property type="entry name" value="TSP type-3 repeat"/>
    <property type="match status" value="1"/>
</dbReference>
<accession>A0A511TD76</accession>
<dbReference type="OrthoDB" id="5482786at2"/>
<comment type="caution">
    <text evidence="8">The sequence shown here is derived from an EMBL/GenBank/DDBJ whole genome shotgun (WGS) entry which is preliminary data.</text>
</comment>
<reference evidence="8 11" key="2">
    <citation type="submission" date="2019-07" db="EMBL/GenBank/DDBJ databases">
        <title>Whole genome shotgun sequence of Myxococcus fulvus NBRC 100333.</title>
        <authorList>
            <person name="Hosoyama A."/>
            <person name="Uohara A."/>
            <person name="Ohji S."/>
            <person name="Ichikawa N."/>
        </authorList>
    </citation>
    <scope>NUCLEOTIDE SEQUENCE [LARGE SCALE GENOMIC DNA]</scope>
    <source>
        <strain evidence="8 11">NBRC 100333</strain>
    </source>
</reference>
<dbReference type="AlphaFoldDB" id="A0A511TD76"/>
<dbReference type="Pfam" id="PF00691">
    <property type="entry name" value="OmpA"/>
    <property type="match status" value="1"/>
</dbReference>
<feature type="chain" id="PRO_5023141163" evidence="6">
    <location>
        <begin position="37"/>
        <end position="693"/>
    </location>
</feature>
<gene>
    <name evidence="8" type="ORF">MFU01_71640</name>
    <name evidence="9" type="ORF">SAMN05443572_111207</name>
</gene>
<dbReference type="EMBL" id="FOIB01000011">
    <property type="protein sequence ID" value="SEU36502.1"/>
    <property type="molecule type" value="Genomic_DNA"/>
</dbReference>
<feature type="compositionally biased region" description="Acidic residues" evidence="5">
    <location>
        <begin position="368"/>
        <end position="384"/>
    </location>
</feature>
<keyword evidence="2 4" id="KW-0472">Membrane</keyword>
<dbReference type="PRINTS" id="PR01021">
    <property type="entry name" value="OMPADOMAIN"/>
</dbReference>
<feature type="domain" description="OmpA-like" evidence="7">
    <location>
        <begin position="464"/>
        <end position="582"/>
    </location>
</feature>
<feature type="compositionally biased region" description="Low complexity" evidence="5">
    <location>
        <begin position="614"/>
        <end position="693"/>
    </location>
</feature>
<feature type="signal peptide" evidence="6">
    <location>
        <begin position="1"/>
        <end position="36"/>
    </location>
</feature>
<evidence type="ECO:0000313" key="8">
    <source>
        <dbReference type="EMBL" id="GEN12127.1"/>
    </source>
</evidence>
<dbReference type="Proteomes" id="UP000183760">
    <property type="component" value="Unassembled WGS sequence"/>
</dbReference>
<proteinExistence type="predicted"/>
<dbReference type="STRING" id="1334629.MFUL124B02_12790"/>
<evidence type="ECO:0000259" key="7">
    <source>
        <dbReference type="PROSITE" id="PS51123"/>
    </source>
</evidence>
<dbReference type="EMBL" id="BJXR01000057">
    <property type="protein sequence ID" value="GEN12127.1"/>
    <property type="molecule type" value="Genomic_DNA"/>
</dbReference>
<protein>
    <submittedName>
        <fullName evidence="9">OmpA family protein</fullName>
    </submittedName>
</protein>
<feature type="compositionally biased region" description="Basic and acidic residues" evidence="5">
    <location>
        <begin position="411"/>
        <end position="425"/>
    </location>
</feature>
<dbReference type="PROSITE" id="PS51123">
    <property type="entry name" value="OMPA_2"/>
    <property type="match status" value="1"/>
</dbReference>
<comment type="subcellular location">
    <subcellularLocation>
        <location evidence="1">Cell outer membrane</location>
    </subcellularLocation>
</comment>
<sequence>MRGTSSGSLSWWRPLRSSVARLALLGLVLASVAAHAQTDPFTRGFDAVPNKPTTAQNSGIALEGTYGGEPVGSFRGALLFDFNWRILALKLGDEKLGDLLPYRLDAHLLFAYQLHERLEIGVDLPVTLLQGDNFKLLRDALDAPNFPGAAGVSRTTLGDIRVVPRVHLLDREKFPVGLSLIAEVRAPTGSADSFTGERGFLFAPRLAVEQRFEVLPIPIRVVGNAGVRIRKEAQYLNLLVDDELTLGGGVIAELPNMGRFTDVQATAEMHIATPLVRPFNFDQSDTLKTPWEVLVGARTKVWGNWGLELNVGRGINLTTGYGREALRVMFGLRYDQSFVDSDGDNVPDNRDRCPNEPEDKDGFMDSDGCPDPDNDDDGIVDGEDSCPNVKGTKELKGCPEVDTDGDGITDQFDKCPDKPGPKDYDGCPDTDGDEVPDNEDDCPDMFGPPENNGCPFDSPPYVFVESDRIRIKGNVLFETGSAVIQKRSYPLLDEVATVLRKNPTLGPVLIEGHTDNRGSRQLNMGLSDKRARSVLEYLVGKGIDRKRLSSEGFGFDRPISTNDTALGRAKNRRVDFRLIRSEVETEGRETVVPAGQQPPAGKEAPATKPPEGGAKSAPATPPATKSAPAPATKPPESASKPATAPATKAPEGAAKTAPATAQPATKPPEGASKTAPATKAPETTSKPATTPGK</sequence>
<keyword evidence="6" id="KW-0732">Signal</keyword>
<keyword evidence="3" id="KW-0998">Cell outer membrane</keyword>
<dbReference type="SUPFAM" id="SSF103647">
    <property type="entry name" value="TSP type-3 repeat"/>
    <property type="match status" value="1"/>
</dbReference>
<evidence type="ECO:0000256" key="6">
    <source>
        <dbReference type="SAM" id="SignalP"/>
    </source>
</evidence>
<dbReference type="InterPro" id="IPR006665">
    <property type="entry name" value="OmpA-like"/>
</dbReference>
<dbReference type="InterPro" id="IPR006664">
    <property type="entry name" value="OMP_bac"/>
</dbReference>
<feature type="compositionally biased region" description="Basic and acidic residues" evidence="5">
    <location>
        <begin position="347"/>
        <end position="363"/>
    </location>
</feature>
<evidence type="ECO:0000256" key="5">
    <source>
        <dbReference type="SAM" id="MobiDB-lite"/>
    </source>
</evidence>
<evidence type="ECO:0000313" key="10">
    <source>
        <dbReference type="Proteomes" id="UP000183760"/>
    </source>
</evidence>
<reference evidence="9 10" key="1">
    <citation type="submission" date="2016-10" db="EMBL/GenBank/DDBJ databases">
        <authorList>
            <person name="Varghese N."/>
            <person name="Submissions S."/>
        </authorList>
    </citation>
    <scope>NUCLEOTIDE SEQUENCE [LARGE SCALE GENOMIC DNA]</scope>
    <source>
        <strain evidence="9 10">DSM 16525</strain>
    </source>
</reference>
<keyword evidence="10" id="KW-1185">Reference proteome</keyword>
<dbReference type="PANTHER" id="PTHR30329">
    <property type="entry name" value="STATOR ELEMENT OF FLAGELLAR MOTOR COMPLEX"/>
    <property type="match status" value="1"/>
</dbReference>
<dbReference type="InterPro" id="IPR036737">
    <property type="entry name" value="OmpA-like_sf"/>
</dbReference>
<dbReference type="InterPro" id="IPR028974">
    <property type="entry name" value="TSP_type-3_rpt"/>
</dbReference>
<dbReference type="InterPro" id="IPR050330">
    <property type="entry name" value="Bact_OuterMem_StrucFunc"/>
</dbReference>
<dbReference type="SUPFAM" id="SSF103088">
    <property type="entry name" value="OmpA-like"/>
    <property type="match status" value="1"/>
</dbReference>
<dbReference type="GO" id="GO:0005509">
    <property type="term" value="F:calcium ion binding"/>
    <property type="evidence" value="ECO:0007669"/>
    <property type="project" value="InterPro"/>
</dbReference>
<evidence type="ECO:0000313" key="9">
    <source>
        <dbReference type="EMBL" id="SEU36502.1"/>
    </source>
</evidence>
<evidence type="ECO:0000256" key="3">
    <source>
        <dbReference type="ARBA" id="ARBA00023237"/>
    </source>
</evidence>
<feature type="region of interest" description="Disordered" evidence="5">
    <location>
        <begin position="586"/>
        <end position="693"/>
    </location>
</feature>
<name>A0A511TD76_MYXFU</name>
<feature type="compositionally biased region" description="Acidic residues" evidence="5">
    <location>
        <begin position="426"/>
        <end position="436"/>
    </location>
</feature>
<evidence type="ECO:0000256" key="1">
    <source>
        <dbReference type="ARBA" id="ARBA00004442"/>
    </source>
</evidence>
<feature type="region of interest" description="Disordered" evidence="5">
    <location>
        <begin position="339"/>
        <end position="436"/>
    </location>
</feature>
<evidence type="ECO:0000256" key="2">
    <source>
        <dbReference type="ARBA" id="ARBA00023136"/>
    </source>
</evidence>
<dbReference type="PANTHER" id="PTHR30329:SF21">
    <property type="entry name" value="LIPOPROTEIN YIAD-RELATED"/>
    <property type="match status" value="1"/>
</dbReference>
<organism evidence="8 11">
    <name type="scientific">Myxococcus fulvus</name>
    <dbReference type="NCBI Taxonomy" id="33"/>
    <lineage>
        <taxon>Bacteria</taxon>
        <taxon>Pseudomonadati</taxon>
        <taxon>Myxococcota</taxon>
        <taxon>Myxococcia</taxon>
        <taxon>Myxococcales</taxon>
        <taxon>Cystobacterineae</taxon>
        <taxon>Myxococcaceae</taxon>
        <taxon>Myxococcus</taxon>
    </lineage>
</organism>
<dbReference type="Gene3D" id="3.30.1330.60">
    <property type="entry name" value="OmpA-like domain"/>
    <property type="match status" value="1"/>
</dbReference>